<keyword evidence="1" id="KW-0472">Membrane</keyword>
<evidence type="ECO:0000256" key="1">
    <source>
        <dbReference type="SAM" id="Phobius"/>
    </source>
</evidence>
<dbReference type="CDD" id="cd20707">
    <property type="entry name" value="MIX_III"/>
    <property type="match status" value="1"/>
</dbReference>
<dbReference type="HOGENOM" id="CLU_013652_1_0_4"/>
<dbReference type="InterPro" id="IPR046864">
    <property type="entry name" value="VasX_N"/>
</dbReference>
<dbReference type="InterPro" id="IPR048126">
    <property type="entry name" value="Toxin_VasX"/>
</dbReference>
<evidence type="ECO:0000313" key="4">
    <source>
        <dbReference type="Proteomes" id="UP000030302"/>
    </source>
</evidence>
<dbReference type="NCBIfam" id="NF041559">
    <property type="entry name" value="BTH_I2691_fam"/>
    <property type="match status" value="1"/>
</dbReference>
<protein>
    <recommendedName>
        <fullName evidence="2">Toxin VasX N-terminal region domain-containing protein</fullName>
    </recommendedName>
</protein>
<feature type="transmembrane region" description="Helical" evidence="1">
    <location>
        <begin position="823"/>
        <end position="843"/>
    </location>
</feature>
<gene>
    <name evidence="3" type="ORF">LT85_2325</name>
</gene>
<dbReference type="Proteomes" id="UP000030302">
    <property type="component" value="Chromosome"/>
</dbReference>
<evidence type="ECO:0000313" key="3">
    <source>
        <dbReference type="EMBL" id="AIY41483.1"/>
    </source>
</evidence>
<evidence type="ECO:0000259" key="2">
    <source>
        <dbReference type="Pfam" id="PF20249"/>
    </source>
</evidence>
<dbReference type="EMBL" id="CP009962">
    <property type="protein sequence ID" value="AIY41483.1"/>
    <property type="molecule type" value="Genomic_DNA"/>
</dbReference>
<feature type="transmembrane region" description="Helical" evidence="1">
    <location>
        <begin position="849"/>
        <end position="869"/>
    </location>
</feature>
<reference evidence="4" key="1">
    <citation type="journal article" date="2014" name="Soil Biol. Biochem.">
        <title>Structure and function of bacterial communities in ageing soils: Insights from the Mendocino ecological staircase.</title>
        <authorList>
            <person name="Uroz S."/>
            <person name="Tech J.J."/>
            <person name="Sawaya N.A."/>
            <person name="Frey-Klett P."/>
            <person name="Leveau J.H.J."/>
        </authorList>
    </citation>
    <scope>NUCLEOTIDE SEQUENCE [LARGE SCALE GENOMIC DNA]</scope>
    <source>
        <strain evidence="4">Cal35</strain>
    </source>
</reference>
<proteinExistence type="predicted"/>
<dbReference type="AlphaFoldDB" id="A0A0A1F9R2"/>
<organism evidence="3 4">
    <name type="scientific">Collimonas arenae</name>
    <dbReference type="NCBI Taxonomy" id="279058"/>
    <lineage>
        <taxon>Bacteria</taxon>
        <taxon>Pseudomonadati</taxon>
        <taxon>Pseudomonadota</taxon>
        <taxon>Betaproteobacteria</taxon>
        <taxon>Burkholderiales</taxon>
        <taxon>Oxalobacteraceae</taxon>
        <taxon>Collimonas</taxon>
    </lineage>
</organism>
<keyword evidence="4" id="KW-1185">Reference proteome</keyword>
<dbReference type="STRING" id="279058.LT85_2325"/>
<keyword evidence="1" id="KW-1133">Transmembrane helix</keyword>
<feature type="domain" description="Toxin VasX N-terminal region" evidence="2">
    <location>
        <begin position="19"/>
        <end position="143"/>
    </location>
</feature>
<feature type="transmembrane region" description="Helical" evidence="1">
    <location>
        <begin position="790"/>
        <end position="811"/>
    </location>
</feature>
<accession>A0A0A1F9R2</accession>
<dbReference type="KEGG" id="care:LT85_2325"/>
<dbReference type="Pfam" id="PF20249">
    <property type="entry name" value="VasX_N"/>
    <property type="match status" value="1"/>
</dbReference>
<name>A0A0A1F9R2_9BURK</name>
<sequence length="909" mass="98547">MGNAPKLSAPFVVGDKETDLGKSLALPEKLAHYTLRLLRPGYLYVFDEKRSEWSAYMVMDGAYLFEFDIRAKAPPGGWGKVDFACKREGDAMIARCITVKDAPLATKVWLGFSDVTWTEEVLKKHDSADYRKAHMQCLDMAAWRSGASQAHAADFSKLSRYVAEYTVDPAGLQHETVVYVTKYLPKPYTKPEQLNGNKAEDKKALTLLSRLILELWPRSISTVTPELTRMESAAWAFSTQPFYLQSTDAQPMAIWGDKAAAPYRPVMLALDDPTGIAMELSGLAMQFSAEFTEEPQRKWQYETALTINALKDAVGNGALKDDIASNQGASDMMDGMAHAMDADMGMSYVMKLQSASEQARIKKTHDDIADQRTAQGDAIKADGWKKYGKYFDEPAQQKYLNVTYPAELHSFAEKNIAPLDLSYLAWLKSKTFQACLTHNFDSKNLSSGEAYLALVTMVIHNTSGRTAVGDYLAQCLQQDPGKPEAWVMRAFAFNQDKLVQAWIDAAAEKGTSPSSKLSDIIATLHDKFKDVIVDGEKRELKGFLAGPVNRYVYQLFGPAMENLNKAFNSVPAAAAGKMPPSAKRLVTMLGNVALAENPHMIMVDLRGELTRKDAVRTLSAMVAKLGGGDEQAYRSGVRNALAKMGNAEGKVYPYKGVMLLDKTEAGKLTGLSGNARTEAVGSMVLKPDQLENLMESRISKLGNIEVKGGTVQSLLSLVLMCSAFGEMTKEQAKGNYFGGKTFNFAAAVTTLAGGITETTGHALTATSWGGARTATQIKFMAIKMETRASWLTGGGKLLGVVGGVIAGVVTFFEGVEMLNKRPVLGGVTMALGIGSVVAAMLLLGTATAGMGFVLGILIAIILGVVGWLTPNALQDWLNQSGIFGKHEGGEKYVGPIPQMLALEALSKGD</sequence>
<keyword evidence="1" id="KW-0812">Transmembrane</keyword>